<dbReference type="AlphaFoldDB" id="A0A834EPI3"/>
<evidence type="ECO:0000313" key="1">
    <source>
        <dbReference type="EMBL" id="KAF6124356.1"/>
    </source>
</evidence>
<protein>
    <submittedName>
        <fullName evidence="1">Fission, mitochondrial 1</fullName>
    </submittedName>
</protein>
<gene>
    <name evidence="1" type="ORF">HJG60_005140</name>
</gene>
<sequence>MKLERSLKRNFNLRRQQARCPRARSLSMPGAWCEASTTMTSVKALYCWRSYCPKVAKRSSGIMSSTWLWGTTASRNMKRP</sequence>
<name>A0A834EPI3_9CHIR</name>
<proteinExistence type="predicted"/>
<evidence type="ECO:0000313" key="2">
    <source>
        <dbReference type="Proteomes" id="UP000664940"/>
    </source>
</evidence>
<dbReference type="EMBL" id="JABVXQ010000002">
    <property type="protein sequence ID" value="KAF6124356.1"/>
    <property type="molecule type" value="Genomic_DNA"/>
</dbReference>
<dbReference type="Proteomes" id="UP000664940">
    <property type="component" value="Unassembled WGS sequence"/>
</dbReference>
<comment type="caution">
    <text evidence="1">The sequence shown here is derived from an EMBL/GenBank/DDBJ whole genome shotgun (WGS) entry which is preliminary data.</text>
</comment>
<accession>A0A834EPI3</accession>
<reference evidence="1 2" key="1">
    <citation type="journal article" date="2020" name="Nature">
        <title>Six reference-quality genomes reveal evolution of bat adaptations.</title>
        <authorList>
            <person name="Jebb D."/>
            <person name="Huang Z."/>
            <person name="Pippel M."/>
            <person name="Hughes G.M."/>
            <person name="Lavrichenko K."/>
            <person name="Devanna P."/>
            <person name="Winkler S."/>
            <person name="Jermiin L.S."/>
            <person name="Skirmuntt E.C."/>
            <person name="Katzourakis A."/>
            <person name="Burkitt-Gray L."/>
            <person name="Ray D.A."/>
            <person name="Sullivan K.A.M."/>
            <person name="Roscito J.G."/>
            <person name="Kirilenko B.M."/>
            <person name="Davalos L.M."/>
            <person name="Corthals A.P."/>
            <person name="Power M.L."/>
            <person name="Jones G."/>
            <person name="Ransome R.D."/>
            <person name="Dechmann D.K.N."/>
            <person name="Locatelli A.G."/>
            <person name="Puechmaille S.J."/>
            <person name="Fedrigo O."/>
            <person name="Jarvis E.D."/>
            <person name="Hiller M."/>
            <person name="Vernes S.C."/>
            <person name="Myers E.W."/>
            <person name="Teeling E.C."/>
        </authorList>
    </citation>
    <scope>NUCLEOTIDE SEQUENCE [LARGE SCALE GENOMIC DNA]</scope>
    <source>
        <strain evidence="1">Bat1K_MPI-CBG_1</strain>
    </source>
</reference>
<organism evidence="1 2">
    <name type="scientific">Phyllostomus discolor</name>
    <name type="common">pale spear-nosed bat</name>
    <dbReference type="NCBI Taxonomy" id="89673"/>
    <lineage>
        <taxon>Eukaryota</taxon>
        <taxon>Metazoa</taxon>
        <taxon>Chordata</taxon>
        <taxon>Craniata</taxon>
        <taxon>Vertebrata</taxon>
        <taxon>Euteleostomi</taxon>
        <taxon>Mammalia</taxon>
        <taxon>Eutheria</taxon>
        <taxon>Laurasiatheria</taxon>
        <taxon>Chiroptera</taxon>
        <taxon>Yangochiroptera</taxon>
        <taxon>Phyllostomidae</taxon>
        <taxon>Phyllostominae</taxon>
        <taxon>Phyllostomus</taxon>
    </lineage>
</organism>